<accession>A0A915NW57</accession>
<dbReference type="InterPro" id="IPR001357">
    <property type="entry name" value="BRCT_dom"/>
</dbReference>
<keyword evidence="2" id="KW-1185">Reference proteome</keyword>
<proteinExistence type="predicted"/>
<evidence type="ECO:0000259" key="1">
    <source>
        <dbReference type="PROSITE" id="PS50172"/>
    </source>
</evidence>
<evidence type="ECO:0000313" key="3">
    <source>
        <dbReference type="WBParaSite" id="scf7180000421410.g6844"/>
    </source>
</evidence>
<reference evidence="3" key="1">
    <citation type="submission" date="2022-11" db="UniProtKB">
        <authorList>
            <consortium name="WormBaseParasite"/>
        </authorList>
    </citation>
    <scope>IDENTIFICATION</scope>
</reference>
<feature type="domain" description="BRCT" evidence="1">
    <location>
        <begin position="91"/>
        <end position="171"/>
    </location>
</feature>
<name>A0A915NW57_9BILA</name>
<dbReference type="PROSITE" id="PS50172">
    <property type="entry name" value="BRCT"/>
    <property type="match status" value="1"/>
</dbReference>
<evidence type="ECO:0000313" key="2">
    <source>
        <dbReference type="Proteomes" id="UP000887560"/>
    </source>
</evidence>
<sequence>MLEYRERLNKKEILENNGEDWFEILKIKGKEVLNKILNRVDNLNLNSFKELKLRLITAFQLRGILEIYKPLADKFNYFNENYENKIKEIIENLESFEGITENLQGAFVFNFNQEKIKEFVKKYGNELIEEFIKNKIEIEIINNSTEESKKFKVDLDIEKVEDWIIKKTNEL</sequence>
<organism evidence="2 3">
    <name type="scientific">Meloidogyne floridensis</name>
    <dbReference type="NCBI Taxonomy" id="298350"/>
    <lineage>
        <taxon>Eukaryota</taxon>
        <taxon>Metazoa</taxon>
        <taxon>Ecdysozoa</taxon>
        <taxon>Nematoda</taxon>
        <taxon>Chromadorea</taxon>
        <taxon>Rhabditida</taxon>
        <taxon>Tylenchina</taxon>
        <taxon>Tylenchomorpha</taxon>
        <taxon>Tylenchoidea</taxon>
        <taxon>Meloidogynidae</taxon>
        <taxon>Meloidogyninae</taxon>
        <taxon>Meloidogyne</taxon>
    </lineage>
</organism>
<dbReference type="AlphaFoldDB" id="A0A915NW57"/>
<protein>
    <submittedName>
        <fullName evidence="3">BRCT domain-containing protein</fullName>
    </submittedName>
</protein>
<dbReference type="Proteomes" id="UP000887560">
    <property type="component" value="Unplaced"/>
</dbReference>
<dbReference type="WBParaSite" id="scf7180000421410.g6844">
    <property type="protein sequence ID" value="scf7180000421410.g6844"/>
    <property type="gene ID" value="scf7180000421410.g6844"/>
</dbReference>